<gene>
    <name evidence="9" type="ORF">OFY17_11095</name>
</gene>
<accession>A0ABT2YV18</accession>
<sequence>MKKLINYKPNRTNGILLGILPFVLLLIVYMMGSEARLAVNPNDKLLPAFSQMGDAMYRMAFEPSKRTGELIFWQDTLSSLIRLASGVLIAAAIGLLVGLLTGALPLAAAGFSPLLTVISLVPPLALLPILFIVVGLGEMSKIVLIAVGITPFIARDIQRRTQEIPSEQLVKAQTLGASTIQILIRVLLPQVMPKLIDAVRLSLGAGWLFLIAAEAIASTDGLGYRIFLVRRYLSMDVILPYVAWITLLAFLFDYLLGKANQKLFPWSQEAKS</sequence>
<evidence type="ECO:0000313" key="10">
    <source>
        <dbReference type="Proteomes" id="UP001209713"/>
    </source>
</evidence>
<comment type="caution">
    <text evidence="9">The sequence shown here is derived from an EMBL/GenBank/DDBJ whole genome shotgun (WGS) entry which is preliminary data.</text>
</comment>
<feature type="transmembrane region" description="Helical" evidence="7">
    <location>
        <begin position="12"/>
        <end position="32"/>
    </location>
</feature>
<proteinExistence type="inferred from homology"/>
<evidence type="ECO:0000256" key="6">
    <source>
        <dbReference type="ARBA" id="ARBA00023136"/>
    </source>
</evidence>
<protein>
    <submittedName>
        <fullName evidence="9">ABC transporter permease</fullName>
    </submittedName>
</protein>
<dbReference type="CDD" id="cd06261">
    <property type="entry name" value="TM_PBP2"/>
    <property type="match status" value="1"/>
</dbReference>
<keyword evidence="10" id="KW-1185">Reference proteome</keyword>
<evidence type="ECO:0000313" key="9">
    <source>
        <dbReference type="EMBL" id="MCV2403424.1"/>
    </source>
</evidence>
<keyword evidence="4 7" id="KW-0812">Transmembrane</keyword>
<comment type="subcellular location">
    <subcellularLocation>
        <location evidence="1 7">Cell membrane</location>
        <topology evidence="1 7">Multi-pass membrane protein</topology>
    </subcellularLocation>
</comment>
<dbReference type="PANTHER" id="PTHR30151:SF0">
    <property type="entry name" value="ABC TRANSPORTER PERMEASE PROTEIN MJ0413-RELATED"/>
    <property type="match status" value="1"/>
</dbReference>
<reference evidence="9 10" key="1">
    <citation type="submission" date="2022-10" db="EMBL/GenBank/DDBJ databases">
        <title>Marinomonas transparenta sp. nov. and Marinomonas sargassi sp. nov., isolated from marine alga (Sargassum natans (L.) Gaillon).</title>
        <authorList>
            <person name="Wang Y."/>
        </authorList>
    </citation>
    <scope>NUCLEOTIDE SEQUENCE [LARGE SCALE GENOMIC DNA]</scope>
    <source>
        <strain evidence="9 10">C2222</strain>
    </source>
</reference>
<dbReference type="PANTHER" id="PTHR30151">
    <property type="entry name" value="ALKANE SULFONATE ABC TRANSPORTER-RELATED, MEMBRANE SUBUNIT"/>
    <property type="match status" value="1"/>
</dbReference>
<dbReference type="EMBL" id="JAOVZB010000005">
    <property type="protein sequence ID" value="MCV2403424.1"/>
    <property type="molecule type" value="Genomic_DNA"/>
</dbReference>
<dbReference type="Gene3D" id="1.10.3720.10">
    <property type="entry name" value="MetI-like"/>
    <property type="match status" value="1"/>
</dbReference>
<feature type="domain" description="ABC transmembrane type-1" evidence="8">
    <location>
        <begin position="76"/>
        <end position="256"/>
    </location>
</feature>
<feature type="transmembrane region" description="Helical" evidence="7">
    <location>
        <begin position="237"/>
        <end position="256"/>
    </location>
</feature>
<organism evidence="9 10">
    <name type="scientific">Marinomonas sargassi</name>
    <dbReference type="NCBI Taxonomy" id="2984494"/>
    <lineage>
        <taxon>Bacteria</taxon>
        <taxon>Pseudomonadati</taxon>
        <taxon>Pseudomonadota</taxon>
        <taxon>Gammaproteobacteria</taxon>
        <taxon>Oceanospirillales</taxon>
        <taxon>Oceanospirillaceae</taxon>
        <taxon>Marinomonas</taxon>
    </lineage>
</organism>
<dbReference type="SUPFAM" id="SSF161098">
    <property type="entry name" value="MetI-like"/>
    <property type="match status" value="1"/>
</dbReference>
<feature type="transmembrane region" description="Helical" evidence="7">
    <location>
        <begin position="114"/>
        <end position="133"/>
    </location>
</feature>
<evidence type="ECO:0000256" key="4">
    <source>
        <dbReference type="ARBA" id="ARBA00022692"/>
    </source>
</evidence>
<evidence type="ECO:0000256" key="1">
    <source>
        <dbReference type="ARBA" id="ARBA00004651"/>
    </source>
</evidence>
<name>A0ABT2YV18_9GAMM</name>
<dbReference type="PROSITE" id="PS50928">
    <property type="entry name" value="ABC_TM1"/>
    <property type="match status" value="1"/>
</dbReference>
<comment type="similarity">
    <text evidence="7">Belongs to the binding-protein-dependent transport system permease family.</text>
</comment>
<feature type="transmembrane region" description="Helical" evidence="7">
    <location>
        <begin position="198"/>
        <end position="217"/>
    </location>
</feature>
<dbReference type="InterPro" id="IPR000515">
    <property type="entry name" value="MetI-like"/>
</dbReference>
<evidence type="ECO:0000256" key="5">
    <source>
        <dbReference type="ARBA" id="ARBA00022989"/>
    </source>
</evidence>
<keyword evidence="6 7" id="KW-0472">Membrane</keyword>
<keyword evidence="3" id="KW-1003">Cell membrane</keyword>
<keyword evidence="5 7" id="KW-1133">Transmembrane helix</keyword>
<dbReference type="Pfam" id="PF00528">
    <property type="entry name" value="BPD_transp_1"/>
    <property type="match status" value="1"/>
</dbReference>
<feature type="transmembrane region" description="Helical" evidence="7">
    <location>
        <begin position="83"/>
        <end position="107"/>
    </location>
</feature>
<dbReference type="Proteomes" id="UP001209713">
    <property type="component" value="Unassembled WGS sequence"/>
</dbReference>
<dbReference type="RefSeq" id="WP_263530805.1">
    <property type="nucleotide sequence ID" value="NZ_JAOVZB010000005.1"/>
</dbReference>
<evidence type="ECO:0000259" key="8">
    <source>
        <dbReference type="PROSITE" id="PS50928"/>
    </source>
</evidence>
<evidence type="ECO:0000256" key="3">
    <source>
        <dbReference type="ARBA" id="ARBA00022475"/>
    </source>
</evidence>
<dbReference type="InterPro" id="IPR035906">
    <property type="entry name" value="MetI-like_sf"/>
</dbReference>
<evidence type="ECO:0000256" key="2">
    <source>
        <dbReference type="ARBA" id="ARBA00022448"/>
    </source>
</evidence>
<evidence type="ECO:0000256" key="7">
    <source>
        <dbReference type="RuleBase" id="RU363032"/>
    </source>
</evidence>
<keyword evidence="2 7" id="KW-0813">Transport</keyword>